<reference evidence="7" key="1">
    <citation type="submission" date="2020-07" db="EMBL/GenBank/DDBJ databases">
        <title>Huge and variable diversity of episymbiotic CPR bacteria and DPANN archaea in groundwater ecosystems.</title>
        <authorList>
            <person name="He C.Y."/>
            <person name="Keren R."/>
            <person name="Whittaker M."/>
            <person name="Farag I.F."/>
            <person name="Doudna J."/>
            <person name="Cate J.H.D."/>
            <person name="Banfield J.F."/>
        </authorList>
    </citation>
    <scope>NUCLEOTIDE SEQUENCE</scope>
    <source>
        <strain evidence="7">NC_groundwater_763_Ag_S-0.2um_68_21</strain>
    </source>
</reference>
<dbReference type="Proteomes" id="UP000782312">
    <property type="component" value="Unassembled WGS sequence"/>
</dbReference>
<evidence type="ECO:0000256" key="2">
    <source>
        <dbReference type="ARBA" id="ARBA00009282"/>
    </source>
</evidence>
<dbReference type="CDD" id="cd00377">
    <property type="entry name" value="ICL_PEPM"/>
    <property type="match status" value="1"/>
</dbReference>
<evidence type="ECO:0000256" key="1">
    <source>
        <dbReference type="ARBA" id="ARBA00001050"/>
    </source>
</evidence>
<dbReference type="InterPro" id="IPR015813">
    <property type="entry name" value="Pyrv/PenolPyrv_kinase-like_dom"/>
</dbReference>
<dbReference type="GO" id="GO:0046421">
    <property type="term" value="F:methylisocitrate lyase activity"/>
    <property type="evidence" value="ECO:0007669"/>
    <property type="project" value="UniProtKB-EC"/>
</dbReference>
<evidence type="ECO:0000256" key="4">
    <source>
        <dbReference type="ARBA" id="ARBA00044762"/>
    </source>
</evidence>
<keyword evidence="7" id="KW-0456">Lyase</keyword>
<sequence>MSDPRRAKFRELLGRRGVTLVPGAHDALTARLIEAKGFEAVYMTGGGTSVALTGLPDNGLVTASETVMNARYIADSVSIPLIVDADTGYGNAVNAVRTIRDLDRAGAACVQIEDQVSPKRCGHLPGKEVVSRAEFVGKIRAVADHRPDPALAIMARTDARATFGFEEAVVRGNEALKAGADLVFIEALESAEEFAEYARRCPGPLLANMTEFGKTPLIPAEEFGRMGYRFVIFPASALRVMLRAAAELLDEIREKGTQAAYLDRMMTRAELYDLIDYDAYHRIEARYLPRD</sequence>
<accession>A0A932MR59</accession>
<comment type="caution">
    <text evidence="7">The sequence shown here is derived from an EMBL/GenBank/DDBJ whole genome shotgun (WGS) entry which is preliminary data.</text>
</comment>
<dbReference type="FunFam" id="3.20.20.60:FF:000009">
    <property type="entry name" value="2-methylisocitrate lyase"/>
    <property type="match status" value="1"/>
</dbReference>
<organism evidence="7 8">
    <name type="scientific">Tectimicrobiota bacterium</name>
    <dbReference type="NCBI Taxonomy" id="2528274"/>
    <lineage>
        <taxon>Bacteria</taxon>
        <taxon>Pseudomonadati</taxon>
        <taxon>Nitrospinota/Tectimicrobiota group</taxon>
        <taxon>Candidatus Tectimicrobiota</taxon>
    </lineage>
</organism>
<name>A0A932MR59_UNCTE</name>
<evidence type="ECO:0000313" key="7">
    <source>
        <dbReference type="EMBL" id="MBI3128756.1"/>
    </source>
</evidence>
<evidence type="ECO:0000256" key="6">
    <source>
        <dbReference type="ARBA" id="ARBA00073849"/>
    </source>
</evidence>
<comment type="similarity">
    <text evidence="2">Belongs to the isocitrate lyase/PEP mutase superfamily. Methylisocitrate lyase family.</text>
</comment>
<protein>
    <recommendedName>
        <fullName evidence="6">2-methylisocitrate lyase</fullName>
        <ecNumber evidence="3">4.1.3.30</ecNumber>
    </recommendedName>
</protein>
<dbReference type="InterPro" id="IPR040442">
    <property type="entry name" value="Pyrv_kinase-like_dom_sf"/>
</dbReference>
<evidence type="ECO:0000256" key="5">
    <source>
        <dbReference type="ARBA" id="ARBA00057039"/>
    </source>
</evidence>
<dbReference type="InterPro" id="IPR018523">
    <property type="entry name" value="Isocitrate_lyase_ph_CS"/>
</dbReference>
<dbReference type="PANTHER" id="PTHR42905:SF5">
    <property type="entry name" value="CARBOXYVINYL-CARBOXYPHOSPHONATE PHOSPHORYLMUTASE, CHLOROPLASTIC"/>
    <property type="match status" value="1"/>
</dbReference>
<dbReference type="Gene3D" id="3.20.20.60">
    <property type="entry name" value="Phosphoenolpyruvate-binding domains"/>
    <property type="match status" value="1"/>
</dbReference>
<dbReference type="Pfam" id="PF13714">
    <property type="entry name" value="PEP_mutase"/>
    <property type="match status" value="1"/>
</dbReference>
<dbReference type="PANTHER" id="PTHR42905">
    <property type="entry name" value="PHOSPHOENOLPYRUVATE CARBOXYLASE"/>
    <property type="match status" value="1"/>
</dbReference>
<dbReference type="PROSITE" id="PS00161">
    <property type="entry name" value="ISOCITRATE_LYASE"/>
    <property type="match status" value="1"/>
</dbReference>
<dbReference type="SUPFAM" id="SSF51621">
    <property type="entry name" value="Phosphoenolpyruvate/pyruvate domain"/>
    <property type="match status" value="1"/>
</dbReference>
<dbReference type="InterPro" id="IPR039556">
    <property type="entry name" value="ICL/PEPM"/>
</dbReference>
<dbReference type="EMBL" id="JACPUR010000035">
    <property type="protein sequence ID" value="MBI3128756.1"/>
    <property type="molecule type" value="Genomic_DNA"/>
</dbReference>
<comment type="subunit">
    <text evidence="4">Homotetramer; dimer of dimers.</text>
</comment>
<proteinExistence type="inferred from homology"/>
<evidence type="ECO:0000256" key="3">
    <source>
        <dbReference type="ARBA" id="ARBA00012260"/>
    </source>
</evidence>
<gene>
    <name evidence="7" type="ORF">HYZ11_14220</name>
</gene>
<dbReference type="EC" id="4.1.3.30" evidence="3"/>
<evidence type="ECO:0000313" key="8">
    <source>
        <dbReference type="Proteomes" id="UP000782312"/>
    </source>
</evidence>
<comment type="catalytic activity">
    <reaction evidence="1">
        <text>(2S,3R)-3-hydroxybutane-1,2,3-tricarboxylate = pyruvate + succinate</text>
        <dbReference type="Rhea" id="RHEA:16809"/>
        <dbReference type="ChEBI" id="CHEBI:15361"/>
        <dbReference type="ChEBI" id="CHEBI:30031"/>
        <dbReference type="ChEBI" id="CHEBI:57429"/>
        <dbReference type="EC" id="4.1.3.30"/>
    </reaction>
</comment>
<comment type="function">
    <text evidence="5">Involved in the catabolism of short chain fatty acids (SCFA) via the 2-methylcitrate cycle I (propionate degradation route). Catalyzes the thermodynamically favored C-C bond cleavage of (2R,3S)-2-methylisocitrate to yield pyruvate and succinate via an alpha-carboxy-carbanion intermediate.</text>
</comment>
<dbReference type="AlphaFoldDB" id="A0A932MR59"/>